<evidence type="ECO:0000313" key="3">
    <source>
        <dbReference type="EMBL" id="KAF8446303.1"/>
    </source>
</evidence>
<accession>A0AAD4C2I1</accession>
<feature type="signal peptide" evidence="2">
    <location>
        <begin position="1"/>
        <end position="17"/>
    </location>
</feature>
<dbReference type="PANTHER" id="PTHR34587:SF2">
    <property type="entry name" value="G-PROTEIN COUPLED RECEPTORS FAMILY 1 PROFILE DOMAIN-CONTAINING PROTEIN"/>
    <property type="match status" value="1"/>
</dbReference>
<feature type="compositionally biased region" description="Low complexity" evidence="1">
    <location>
        <begin position="380"/>
        <end position="392"/>
    </location>
</feature>
<feature type="compositionally biased region" description="Low complexity" evidence="1">
    <location>
        <begin position="110"/>
        <end position="120"/>
    </location>
</feature>
<evidence type="ECO:0008006" key="5">
    <source>
        <dbReference type="Google" id="ProtNLM"/>
    </source>
</evidence>
<evidence type="ECO:0000256" key="2">
    <source>
        <dbReference type="SAM" id="SignalP"/>
    </source>
</evidence>
<dbReference type="EMBL" id="WHUW01000005">
    <property type="protein sequence ID" value="KAF8446303.1"/>
    <property type="molecule type" value="Genomic_DNA"/>
</dbReference>
<reference evidence="3" key="1">
    <citation type="submission" date="2019-10" db="EMBL/GenBank/DDBJ databases">
        <authorList>
            <consortium name="DOE Joint Genome Institute"/>
            <person name="Kuo A."/>
            <person name="Miyauchi S."/>
            <person name="Kiss E."/>
            <person name="Drula E."/>
            <person name="Kohler A."/>
            <person name="Sanchez-Garcia M."/>
            <person name="Andreopoulos B."/>
            <person name="Barry K.W."/>
            <person name="Bonito G."/>
            <person name="Buee M."/>
            <person name="Carver A."/>
            <person name="Chen C."/>
            <person name="Cichocki N."/>
            <person name="Clum A."/>
            <person name="Culley D."/>
            <person name="Crous P.W."/>
            <person name="Fauchery L."/>
            <person name="Girlanda M."/>
            <person name="Hayes R."/>
            <person name="Keri Z."/>
            <person name="LaButti K."/>
            <person name="Lipzen A."/>
            <person name="Lombard V."/>
            <person name="Magnuson J."/>
            <person name="Maillard F."/>
            <person name="Morin E."/>
            <person name="Murat C."/>
            <person name="Nolan M."/>
            <person name="Ohm R."/>
            <person name="Pangilinan J."/>
            <person name="Pereira M."/>
            <person name="Perotto S."/>
            <person name="Peter M."/>
            <person name="Riley R."/>
            <person name="Sitrit Y."/>
            <person name="Stielow B."/>
            <person name="Szollosi G."/>
            <person name="Zifcakova L."/>
            <person name="Stursova M."/>
            <person name="Spatafora J.W."/>
            <person name="Tedersoo L."/>
            <person name="Vaario L.-M."/>
            <person name="Yamada A."/>
            <person name="Yan M."/>
            <person name="Wang P."/>
            <person name="Xu J."/>
            <person name="Bruns T."/>
            <person name="Baldrian P."/>
            <person name="Vilgalys R."/>
            <person name="Henrissat B."/>
            <person name="Grigoriev I.V."/>
            <person name="Hibbett D."/>
            <person name="Nagy L.G."/>
            <person name="Martin F.M."/>
        </authorList>
    </citation>
    <scope>NUCLEOTIDE SEQUENCE</scope>
    <source>
        <strain evidence="3">BED1</strain>
    </source>
</reference>
<dbReference type="Proteomes" id="UP001194468">
    <property type="component" value="Unassembled WGS sequence"/>
</dbReference>
<evidence type="ECO:0000313" key="4">
    <source>
        <dbReference type="Proteomes" id="UP001194468"/>
    </source>
</evidence>
<organism evidence="3 4">
    <name type="scientific">Boletus edulis BED1</name>
    <dbReference type="NCBI Taxonomy" id="1328754"/>
    <lineage>
        <taxon>Eukaryota</taxon>
        <taxon>Fungi</taxon>
        <taxon>Dikarya</taxon>
        <taxon>Basidiomycota</taxon>
        <taxon>Agaricomycotina</taxon>
        <taxon>Agaricomycetes</taxon>
        <taxon>Agaricomycetidae</taxon>
        <taxon>Boletales</taxon>
        <taxon>Boletineae</taxon>
        <taxon>Boletaceae</taxon>
        <taxon>Boletoideae</taxon>
        <taxon>Boletus</taxon>
    </lineage>
</organism>
<feature type="chain" id="PRO_5042128849" description="Carbohydrate-binding module family 19 domain-containing protein" evidence="2">
    <location>
        <begin position="18"/>
        <end position="400"/>
    </location>
</feature>
<dbReference type="PANTHER" id="PTHR34587">
    <property type="entry name" value="VWFA DOMAIN-CONTAINING PROTEIN"/>
    <property type="match status" value="1"/>
</dbReference>
<feature type="compositionally biased region" description="Low complexity" evidence="1">
    <location>
        <begin position="128"/>
        <end position="140"/>
    </location>
</feature>
<evidence type="ECO:0000256" key="1">
    <source>
        <dbReference type="SAM" id="MobiDB-lite"/>
    </source>
</evidence>
<protein>
    <recommendedName>
        <fullName evidence="5">Carbohydrate-binding module family 19 domain-containing protein</fullName>
    </recommendedName>
</protein>
<feature type="region of interest" description="Disordered" evidence="1">
    <location>
        <begin position="362"/>
        <end position="400"/>
    </location>
</feature>
<comment type="caution">
    <text evidence="3">The sequence shown here is derived from an EMBL/GenBank/DDBJ whole genome shotgun (WGS) entry which is preliminary data.</text>
</comment>
<keyword evidence="4" id="KW-1185">Reference proteome</keyword>
<proteinExistence type="predicted"/>
<dbReference type="InterPro" id="IPR053216">
    <property type="entry name" value="Appressorial_penetr-assoc"/>
</dbReference>
<name>A0AAD4C2I1_BOLED</name>
<dbReference type="AlphaFoldDB" id="A0AAD4C2I1"/>
<sequence>MKFTLFSTLLLASLALARPNLRHRWSSSFQQQNGIDTINPNNASSSCTSGNACIDGQLARCVNGKYVLSPCGPGLTCAALPLSDSPGTTVTCTMQTGLKTRTTIARAVNGTNPANATSPTTPTPPDSPCDSGSTNSSTSLGQTSLTLLPSVIAKNFSKNGLNTTTSEVGEVASLMSVNNFINYCATLPNLPITNGQQLKNGSCNPAPMGAIPSTSKMPSAKFVTPVNLAVVPQNTTFRITLAVKHFATGYFVNPNTNYVAAPQQLDPTAGLIQGHAHVVIEALESLNQTTPTDPTKFAFFVALNNKADANGHLYANVTGGLPKGTYKMSTLLAAMNHQPVLLPVVERGVSDDTIYFTVAGAGQSTNTTMPTPTNAPQPSQPTSSSATQTASPGNATETCD</sequence>
<gene>
    <name evidence="3" type="ORF">L210DRAFT_3642545</name>
</gene>
<feature type="region of interest" description="Disordered" evidence="1">
    <location>
        <begin position="109"/>
        <end position="140"/>
    </location>
</feature>
<reference evidence="3" key="2">
    <citation type="journal article" date="2020" name="Nat. Commun.">
        <title>Large-scale genome sequencing of mycorrhizal fungi provides insights into the early evolution of symbiotic traits.</title>
        <authorList>
            <person name="Miyauchi S."/>
            <person name="Kiss E."/>
            <person name="Kuo A."/>
            <person name="Drula E."/>
            <person name="Kohler A."/>
            <person name="Sanchez-Garcia M."/>
            <person name="Morin E."/>
            <person name="Andreopoulos B."/>
            <person name="Barry K.W."/>
            <person name="Bonito G."/>
            <person name="Buee M."/>
            <person name="Carver A."/>
            <person name="Chen C."/>
            <person name="Cichocki N."/>
            <person name="Clum A."/>
            <person name="Culley D."/>
            <person name="Crous P.W."/>
            <person name="Fauchery L."/>
            <person name="Girlanda M."/>
            <person name="Hayes R.D."/>
            <person name="Keri Z."/>
            <person name="LaButti K."/>
            <person name="Lipzen A."/>
            <person name="Lombard V."/>
            <person name="Magnuson J."/>
            <person name="Maillard F."/>
            <person name="Murat C."/>
            <person name="Nolan M."/>
            <person name="Ohm R.A."/>
            <person name="Pangilinan J."/>
            <person name="Pereira M.F."/>
            <person name="Perotto S."/>
            <person name="Peter M."/>
            <person name="Pfister S."/>
            <person name="Riley R."/>
            <person name="Sitrit Y."/>
            <person name="Stielow J.B."/>
            <person name="Szollosi G."/>
            <person name="Zifcakova L."/>
            <person name="Stursova M."/>
            <person name="Spatafora J.W."/>
            <person name="Tedersoo L."/>
            <person name="Vaario L.M."/>
            <person name="Yamada A."/>
            <person name="Yan M."/>
            <person name="Wang P."/>
            <person name="Xu J."/>
            <person name="Bruns T."/>
            <person name="Baldrian P."/>
            <person name="Vilgalys R."/>
            <person name="Dunand C."/>
            <person name="Henrissat B."/>
            <person name="Grigoriev I.V."/>
            <person name="Hibbett D."/>
            <person name="Nagy L.G."/>
            <person name="Martin F.M."/>
        </authorList>
    </citation>
    <scope>NUCLEOTIDE SEQUENCE</scope>
    <source>
        <strain evidence="3">BED1</strain>
    </source>
</reference>
<keyword evidence="2" id="KW-0732">Signal</keyword>